<evidence type="ECO:0000259" key="1">
    <source>
        <dbReference type="PROSITE" id="PS50011"/>
    </source>
</evidence>
<dbReference type="GO" id="GO:0016787">
    <property type="term" value="F:hydrolase activity"/>
    <property type="evidence" value="ECO:0007669"/>
    <property type="project" value="UniProtKB-KW"/>
</dbReference>
<dbReference type="InterPro" id="IPR000719">
    <property type="entry name" value="Prot_kinase_dom"/>
</dbReference>
<dbReference type="EMBL" id="BRPB01000087">
    <property type="protein sequence ID" value="GLA53835.1"/>
    <property type="molecule type" value="Genomic_DNA"/>
</dbReference>
<dbReference type="GeneID" id="4981755"/>
<keyword evidence="3" id="KW-0378">Hydrolase</keyword>
<evidence type="ECO:0000313" key="3">
    <source>
        <dbReference type="EMBL" id="TPR07996.1"/>
    </source>
</evidence>
<reference evidence="6" key="5">
    <citation type="submission" date="2025-04" db="UniProtKB">
        <authorList>
            <consortium name="RefSeq"/>
        </authorList>
    </citation>
    <scope>IDENTIFICATION</scope>
</reference>
<dbReference type="Proteomes" id="UP000197666">
    <property type="component" value="Unassembled WGS sequence"/>
</dbReference>
<dbReference type="OrthoDB" id="1911848at2759"/>
<accession>A0A254UB33</accession>
<dbReference type="EMBL" id="NKJJ02000007">
    <property type="protein sequence ID" value="TPR07996.1"/>
    <property type="molecule type" value="Genomic_DNA"/>
</dbReference>
<dbReference type="GO" id="GO:0005524">
    <property type="term" value="F:ATP binding"/>
    <property type="evidence" value="ECO:0007669"/>
    <property type="project" value="InterPro"/>
</dbReference>
<dbReference type="SUPFAM" id="SSF56112">
    <property type="entry name" value="Protein kinase-like (PK-like)"/>
    <property type="match status" value="1"/>
</dbReference>
<gene>
    <name evidence="6" type="ORF">An07g04880</name>
    <name evidence="2" type="ORF">AnigIFM63604_011139</name>
    <name evidence="3" type="ORF">CAN33_0016630</name>
</gene>
<dbReference type="PANTHER" id="PTHR37542:SF3">
    <property type="entry name" value="PRION-INHIBITION AND PROPAGATION HELO DOMAIN-CONTAINING PROTEIN"/>
    <property type="match status" value="1"/>
</dbReference>
<dbReference type="eggNOG" id="ENOG502QUMI">
    <property type="taxonomic scope" value="Eukaryota"/>
</dbReference>
<feature type="domain" description="Protein kinase" evidence="1">
    <location>
        <begin position="198"/>
        <end position="498"/>
    </location>
</feature>
<dbReference type="VEuPathDB" id="FungiDB:M747DRAFT_254043"/>
<dbReference type="PROSITE" id="PS50011">
    <property type="entry name" value="PROTEIN_KINASE_DOM"/>
    <property type="match status" value="1"/>
</dbReference>
<dbReference type="GO" id="GO:0004672">
    <property type="term" value="F:protein kinase activity"/>
    <property type="evidence" value="ECO:0007669"/>
    <property type="project" value="InterPro"/>
</dbReference>
<dbReference type="KEGG" id="ang:An07g04880"/>
<organism evidence="2 5">
    <name type="scientific">Aspergillus niger</name>
    <dbReference type="NCBI Taxonomy" id="5061"/>
    <lineage>
        <taxon>Eukaryota</taxon>
        <taxon>Fungi</taxon>
        <taxon>Dikarya</taxon>
        <taxon>Ascomycota</taxon>
        <taxon>Pezizomycotina</taxon>
        <taxon>Eurotiomycetes</taxon>
        <taxon>Eurotiomycetidae</taxon>
        <taxon>Eurotiales</taxon>
        <taxon>Aspergillaceae</taxon>
        <taxon>Aspergillus</taxon>
        <taxon>Aspergillus subgen. Circumdati</taxon>
    </lineage>
</organism>
<name>A0A254UB33_ASPNG</name>
<dbReference type="PANTHER" id="PTHR37542">
    <property type="entry name" value="HELO DOMAIN-CONTAINING PROTEIN-RELATED"/>
    <property type="match status" value="1"/>
</dbReference>
<protein>
    <submittedName>
        <fullName evidence="3">Glycosyl hydrolases 43 family protein</fullName>
    </submittedName>
</protein>
<reference evidence="4" key="1">
    <citation type="submission" date="2018-10" db="EMBL/GenBank/DDBJ databases">
        <title>FDA dAtabase for Regulatory Grade micrObial Sequences (FDA-ARGOS): Supporting development and validation of Infectious Disease Dx tests.</title>
        <authorList>
            <person name="Kerrigan L."/>
            <person name="Tallon L."/>
            <person name="Sadzewicz L."/>
            <person name="Sengamalay N."/>
            <person name="Ott S."/>
            <person name="Godinez A."/>
            <person name="Nagaraj S."/>
            <person name="Vavikolanu K."/>
            <person name="Nadendla S."/>
            <person name="George J."/>
            <person name="Sichtig H."/>
        </authorList>
    </citation>
    <scope>NUCLEOTIDE SEQUENCE [LARGE SCALE GENOMIC DNA]</scope>
    <source>
        <strain evidence="4">FDAARGOS_311</strain>
    </source>
</reference>
<dbReference type="Gene3D" id="1.10.510.10">
    <property type="entry name" value="Transferase(Phosphotransferase) domain 1"/>
    <property type="match status" value="1"/>
</dbReference>
<reference evidence="2" key="3">
    <citation type="submission" date="2022-07" db="EMBL/GenBank/DDBJ databases">
        <title>Taxonomy of Aspergillus series Nigri: significant species reduction supported by multi-species coalescent approaches.</title>
        <authorList>
            <person name="Bian C."/>
            <person name="Kusuya Y."/>
            <person name="Sklenar F."/>
            <person name="D'hooge E."/>
            <person name="Yaguchi T."/>
            <person name="Takahashi H."/>
            <person name="Hubka V."/>
        </authorList>
    </citation>
    <scope>NUCLEOTIDE SEQUENCE</scope>
    <source>
        <strain evidence="2">IFM 63604</strain>
    </source>
</reference>
<evidence type="ECO:0000313" key="5">
    <source>
        <dbReference type="Proteomes" id="UP001144191"/>
    </source>
</evidence>
<reference evidence="6" key="4">
    <citation type="submission" date="2025-02" db="EMBL/GenBank/DDBJ databases">
        <authorList>
            <consortium name="NCBI Genome Project"/>
        </authorList>
    </citation>
    <scope>NUCLEOTIDE SEQUENCE</scope>
</reference>
<dbReference type="AlphaFoldDB" id="A0A254UB33"/>
<evidence type="ECO:0000313" key="4">
    <source>
        <dbReference type="Proteomes" id="UP000197666"/>
    </source>
</evidence>
<dbReference type="Proteomes" id="UP001144191">
    <property type="component" value="Unassembled WGS sequence"/>
</dbReference>
<dbReference type="VEuPathDB" id="FungiDB:An07g04880"/>
<sequence length="551" mass="62240">MDPVSLALAVVSVTDLCFKYGNRLIGLCRQYQSLASDLAEIILSIQAAWIKMDIQLKSLRSLCDKLDYPLLLLYHDALTLLEAKLAKATDSFQVIQRKNNEAFHVHQKLKAVYLKRELSQTVEDLEGWQRRFDPSWYLITRIADPDVDRRLRDVRRSQHTHPSSSTFPSPAARLTWMRESIQQISPQSLPSDSDGPNFKDAAAVSSGMYRVEGTDAYLSRLNNTPRRVLLDPANLHLGHAQSQISPATLRQNIRDLARLLRHVDPSTFHLLRCDGIVELPTTQGNQFHLLFEIPQNLQLSKPKALRSLLPHTGNGKKCSLTQRLLLAKQLAHSVMFVHAAGFVHKNIRPGTIIAFQDDTSDRLGPSFLIGFERIRRAEGRTDKFGDLDWEKNLYRHPLRQGLQPEEIFEMRHDIYSLGVCLLEIALWESFVNFDSRGQVTPWSGLNITAALQDTDQRRGAFAVKERLVDMARDALPSLVGERFTGIVLACLCCLDQSVDNALWDPKELQDRDGIVVGVKYIENADNVIGTVTDSHDDYTGAYISINRSTSP</sequence>
<evidence type="ECO:0000313" key="6">
    <source>
        <dbReference type="RefSeq" id="XP_001391571.1"/>
    </source>
</evidence>
<dbReference type="InterPro" id="IPR011009">
    <property type="entry name" value="Kinase-like_dom_sf"/>
</dbReference>
<dbReference type="VEuPathDB" id="FungiDB:ASPNIDRAFT2_1173992"/>
<reference evidence="3" key="2">
    <citation type="submission" date="2019-02" db="EMBL/GenBank/DDBJ databases">
        <title>FDA dAtabase for Regulatory Grade micrObial Sequences (FDA-ARGOS): Supporting development and validation of Infectious Disease Dx tests.</title>
        <authorList>
            <person name="Kerrigan L."/>
            <person name="Tallon L.J."/>
            <person name="Sadzewicz L."/>
            <person name="Sengamalay N."/>
            <person name="Ott S."/>
            <person name="Godinez A."/>
            <person name="Nagaraj S."/>
            <person name="Vavikolanu K."/>
            <person name="Vyas G."/>
            <person name="Nadendla S."/>
            <person name="Aluvathingal J."/>
            <person name="Sichtig H."/>
        </authorList>
    </citation>
    <scope>NUCLEOTIDE SEQUENCE</scope>
    <source>
        <strain evidence="3">FDAARGOS_311</strain>
    </source>
</reference>
<dbReference type="RefSeq" id="XP_001391571.1">
    <property type="nucleotide sequence ID" value="XM_001391534.1"/>
</dbReference>
<dbReference type="VEuPathDB" id="FungiDB:ATCC64974_46640"/>
<proteinExistence type="predicted"/>
<evidence type="ECO:0000313" key="2">
    <source>
        <dbReference type="EMBL" id="GLA53835.1"/>
    </source>
</evidence>